<dbReference type="GO" id="GO:0016887">
    <property type="term" value="F:ATP hydrolysis activity"/>
    <property type="evidence" value="ECO:0007669"/>
    <property type="project" value="InterPro"/>
</dbReference>
<feature type="compositionally biased region" description="Polar residues" evidence="4">
    <location>
        <begin position="50"/>
        <end position="61"/>
    </location>
</feature>
<dbReference type="InterPro" id="IPR032781">
    <property type="entry name" value="ABC_tran_Xtn"/>
</dbReference>
<dbReference type="STRING" id="240176.A8P736"/>
<evidence type="ECO:0000313" key="7">
    <source>
        <dbReference type="Proteomes" id="UP000001861"/>
    </source>
</evidence>
<keyword evidence="7" id="KW-1185">Reference proteome</keyword>
<dbReference type="InterPro" id="IPR050611">
    <property type="entry name" value="ABCF"/>
</dbReference>
<feature type="compositionally biased region" description="Low complexity" evidence="4">
    <location>
        <begin position="18"/>
        <end position="49"/>
    </location>
</feature>
<dbReference type="HOGENOM" id="CLU_000604_36_6_1"/>
<dbReference type="Pfam" id="PF00005">
    <property type="entry name" value="ABC_tran"/>
    <property type="match status" value="2"/>
</dbReference>
<dbReference type="EMBL" id="AACS02000005">
    <property type="protein sequence ID" value="EAU82547.2"/>
    <property type="molecule type" value="Genomic_DNA"/>
</dbReference>
<dbReference type="InterPro" id="IPR003439">
    <property type="entry name" value="ABC_transporter-like_ATP-bd"/>
</dbReference>
<gene>
    <name evidence="6" type="ORF">CC1G_11006</name>
</gene>
<keyword evidence="2" id="KW-0547">Nucleotide-binding</keyword>
<dbReference type="PROSITE" id="PS50893">
    <property type="entry name" value="ABC_TRANSPORTER_2"/>
    <property type="match status" value="2"/>
</dbReference>
<dbReference type="Proteomes" id="UP000001861">
    <property type="component" value="Unassembled WGS sequence"/>
</dbReference>
<accession>A8P736</accession>
<evidence type="ECO:0000259" key="5">
    <source>
        <dbReference type="PROSITE" id="PS50893"/>
    </source>
</evidence>
<feature type="compositionally biased region" description="Gly residues" evidence="4">
    <location>
        <begin position="718"/>
        <end position="729"/>
    </location>
</feature>
<evidence type="ECO:0000256" key="2">
    <source>
        <dbReference type="ARBA" id="ARBA00022741"/>
    </source>
</evidence>
<dbReference type="FunFam" id="3.40.50.300:FF:001197">
    <property type="entry name" value="Putative ATP-binding cassette family ATPase"/>
    <property type="match status" value="1"/>
</dbReference>
<dbReference type="GeneID" id="6015896"/>
<dbReference type="SMART" id="SM00382">
    <property type="entry name" value="AAA"/>
    <property type="match status" value="2"/>
</dbReference>
<dbReference type="FunFam" id="3.40.50.300:FF:000618">
    <property type="entry name" value="ATP-binding cassette (ABC) transporter, putative"/>
    <property type="match status" value="1"/>
</dbReference>
<dbReference type="PANTHER" id="PTHR19211:SF15">
    <property type="entry name" value="ATP-BINDING CASSETTE SUB-FAMILY F MEMBER 2"/>
    <property type="match status" value="1"/>
</dbReference>
<proteinExistence type="predicted"/>
<evidence type="ECO:0000313" key="6">
    <source>
        <dbReference type="EMBL" id="EAU82547.2"/>
    </source>
</evidence>
<keyword evidence="1" id="KW-0677">Repeat</keyword>
<dbReference type="SUPFAM" id="SSF52540">
    <property type="entry name" value="P-loop containing nucleoside triphosphate hydrolases"/>
    <property type="match status" value="2"/>
</dbReference>
<dbReference type="CDD" id="cd03221">
    <property type="entry name" value="ABCF_EF-3"/>
    <property type="match status" value="2"/>
</dbReference>
<dbReference type="OMA" id="QYEGTML"/>
<dbReference type="FunCoup" id="A8P736">
    <property type="interactions" value="381"/>
</dbReference>
<name>A8P736_COPC7</name>
<feature type="region of interest" description="Disordered" evidence="4">
    <location>
        <begin position="1"/>
        <end position="63"/>
    </location>
</feature>
<dbReference type="Gene3D" id="3.40.50.300">
    <property type="entry name" value="P-loop containing nucleotide triphosphate hydrolases"/>
    <property type="match status" value="3"/>
</dbReference>
<dbReference type="eggNOG" id="KOG0927">
    <property type="taxonomic scope" value="Eukaryota"/>
</dbReference>
<feature type="region of interest" description="Disordered" evidence="4">
    <location>
        <begin position="715"/>
        <end position="748"/>
    </location>
</feature>
<evidence type="ECO:0000256" key="1">
    <source>
        <dbReference type="ARBA" id="ARBA00022737"/>
    </source>
</evidence>
<protein>
    <submittedName>
        <fullName evidence="6">ATP-binding cassette</fullName>
    </submittedName>
</protein>
<feature type="domain" description="ABC transporter" evidence="5">
    <location>
        <begin position="504"/>
        <end position="750"/>
    </location>
</feature>
<dbReference type="KEGG" id="cci:CC1G_11006"/>
<dbReference type="InterPro" id="IPR027417">
    <property type="entry name" value="P-loop_NTPase"/>
</dbReference>
<organism evidence="6 7">
    <name type="scientific">Coprinopsis cinerea (strain Okayama-7 / 130 / ATCC MYA-4618 / FGSC 9003)</name>
    <name type="common">Inky cap fungus</name>
    <name type="synonym">Hormographiella aspergillata</name>
    <dbReference type="NCBI Taxonomy" id="240176"/>
    <lineage>
        <taxon>Eukaryota</taxon>
        <taxon>Fungi</taxon>
        <taxon>Dikarya</taxon>
        <taxon>Basidiomycota</taxon>
        <taxon>Agaricomycotina</taxon>
        <taxon>Agaricomycetes</taxon>
        <taxon>Agaricomycetidae</taxon>
        <taxon>Agaricales</taxon>
        <taxon>Agaricineae</taxon>
        <taxon>Psathyrellaceae</taxon>
        <taxon>Coprinopsis</taxon>
    </lineage>
</organism>
<dbReference type="OrthoDB" id="2110130at2759"/>
<dbReference type="RefSeq" id="XP_001839284.2">
    <property type="nucleotide sequence ID" value="XM_001839232.2"/>
</dbReference>
<dbReference type="AlphaFoldDB" id="A8P736"/>
<reference evidence="6 7" key="1">
    <citation type="journal article" date="2010" name="Proc. Natl. Acad. Sci. U.S.A.">
        <title>Insights into evolution of multicellular fungi from the assembled chromosomes of the mushroom Coprinopsis cinerea (Coprinus cinereus).</title>
        <authorList>
            <person name="Stajich J.E."/>
            <person name="Wilke S.K."/>
            <person name="Ahren D."/>
            <person name="Au C.H."/>
            <person name="Birren B.W."/>
            <person name="Borodovsky M."/>
            <person name="Burns C."/>
            <person name="Canback B."/>
            <person name="Casselton L.A."/>
            <person name="Cheng C.K."/>
            <person name="Deng J."/>
            <person name="Dietrich F.S."/>
            <person name="Fargo D.C."/>
            <person name="Farman M.L."/>
            <person name="Gathman A.C."/>
            <person name="Goldberg J."/>
            <person name="Guigo R."/>
            <person name="Hoegger P.J."/>
            <person name="Hooker J.B."/>
            <person name="Huggins A."/>
            <person name="James T.Y."/>
            <person name="Kamada T."/>
            <person name="Kilaru S."/>
            <person name="Kodira C."/>
            <person name="Kues U."/>
            <person name="Kupfer D."/>
            <person name="Kwan H.S."/>
            <person name="Lomsadze A."/>
            <person name="Li W."/>
            <person name="Lilly W.W."/>
            <person name="Ma L.J."/>
            <person name="Mackey A.J."/>
            <person name="Manning G."/>
            <person name="Martin F."/>
            <person name="Muraguchi H."/>
            <person name="Natvig D.O."/>
            <person name="Palmerini H."/>
            <person name="Ramesh M.A."/>
            <person name="Rehmeyer C.J."/>
            <person name="Roe B.A."/>
            <person name="Shenoy N."/>
            <person name="Stanke M."/>
            <person name="Ter-Hovhannisyan V."/>
            <person name="Tunlid A."/>
            <person name="Velagapudi R."/>
            <person name="Vision T.J."/>
            <person name="Zeng Q."/>
            <person name="Zolan M.E."/>
            <person name="Pukkila P.J."/>
        </authorList>
    </citation>
    <scope>NUCLEOTIDE SEQUENCE [LARGE SCALE GENOMIC DNA]</scope>
    <source>
        <strain evidence="7">Okayama-7 / 130 / ATCC MYA-4618 / FGSC 9003</strain>
    </source>
</reference>
<dbReference type="Pfam" id="PF12848">
    <property type="entry name" value="ABC_tran_Xtn"/>
    <property type="match status" value="1"/>
</dbReference>
<dbReference type="PROSITE" id="PS00211">
    <property type="entry name" value="ABC_TRANSPORTER_1"/>
    <property type="match status" value="1"/>
</dbReference>
<evidence type="ECO:0000256" key="4">
    <source>
        <dbReference type="SAM" id="MobiDB-lite"/>
    </source>
</evidence>
<dbReference type="PANTHER" id="PTHR19211">
    <property type="entry name" value="ATP-BINDING TRANSPORT PROTEIN-RELATED"/>
    <property type="match status" value="1"/>
</dbReference>
<keyword evidence="3 6" id="KW-0067">ATP-binding</keyword>
<comment type="caution">
    <text evidence="6">The sequence shown here is derived from an EMBL/GenBank/DDBJ whole genome shotgun (WGS) entry which is preliminary data.</text>
</comment>
<dbReference type="VEuPathDB" id="FungiDB:CC1G_11006"/>
<dbReference type="InterPro" id="IPR003593">
    <property type="entry name" value="AAA+_ATPase"/>
</dbReference>
<dbReference type="InParanoid" id="A8P736"/>
<feature type="domain" description="ABC transporter" evidence="5">
    <location>
        <begin position="93"/>
        <end position="344"/>
    </location>
</feature>
<sequence length="853" mass="93442">MPPISASKQKRLAEKAAKANAKAKGKAGSSDATSSVTGTGTSTPAGSNGYSTPLTSQSGAGSQEDLMSMARLNIATDRSAAGVLVSDPKGRDIKIDSYTLSFHGRLLIEGAEVSLNYGNRYGLLGDNGSGKSTFLTSIAERDIEIPDHIDIYMVSGEADPSDINAVDFIIASAREKVAKLETYIEELSIQEDVDELALEAAYEQLEEMDPSTFEAKAMSILHGLGFSQEMMRRPTKDMSGGWRMRVALARALFVKPHLLLLDEPTNHLDLGAVVWLEAYLSTYNHILVITSHSQDFMDSVCTHIMDLTHKKKLVYYHGNYSTYVKTKAENETNQMKAYHKQQEEIAHIKKFIASAGTYANLVRQAKSKQKIIDKMEAAGLVEKVETPKPLRFNFEDVTRLPPPIIAFDGVAFSYSGKKEDYLYQGLSFGIEGWIALGLVFESCWGSGWIVLATGLDRAVVWSNRVGAWSGLGLRSALGGWRRVGRGLSLDLVVLAATGLHPGRFVSLDVAALVCLRMLLLSSVRMLLLSMDSRIAILGANGTGKSTLLHLITGALQPCEGTISKHISLKLAKYSQHSADQLPYDQSPIEYFQSLFGEKYPDKDVQGGLGGLDGYTFVGVEMIWEFRFYLFWRAQLGRFGLSGAHQTSPIRQLSDGLRNRVVFSQLSMEHPHVLLLDEPTNHLDMNSIDALARAIKEFEGGVVIVSHDFRLISQRDGAEGGAGGGEGEGGWRGRRRGGTRPNPNPKRRNEGLVDLGIIFCVSLVVRSRTPASPSRHRTFPASASRTFVHPFSPSLSSPSCHRFFPISPSCHRFFPISPSLSSPSSHRSFPISPSLLPHPPIAPSPGYLLEWTKR</sequence>
<evidence type="ECO:0000256" key="3">
    <source>
        <dbReference type="ARBA" id="ARBA00022840"/>
    </source>
</evidence>
<dbReference type="GO" id="GO:0005524">
    <property type="term" value="F:ATP binding"/>
    <property type="evidence" value="ECO:0007669"/>
    <property type="project" value="UniProtKB-KW"/>
</dbReference>
<dbReference type="InterPro" id="IPR017871">
    <property type="entry name" value="ABC_transporter-like_CS"/>
</dbReference>